<keyword evidence="3" id="KW-0238">DNA-binding</keyword>
<dbReference type="OrthoDB" id="8433438at2"/>
<dbReference type="AlphaFoldDB" id="A0A2P7BES3"/>
<dbReference type="GO" id="GO:0003700">
    <property type="term" value="F:DNA-binding transcription factor activity"/>
    <property type="evidence" value="ECO:0007669"/>
    <property type="project" value="TreeGrafter"/>
</dbReference>
<dbReference type="Proteomes" id="UP000241764">
    <property type="component" value="Unassembled WGS sequence"/>
</dbReference>
<dbReference type="Gene3D" id="3.40.50.2300">
    <property type="match status" value="2"/>
</dbReference>
<dbReference type="InterPro" id="IPR000843">
    <property type="entry name" value="HTH_LacI"/>
</dbReference>
<evidence type="ECO:0000256" key="2">
    <source>
        <dbReference type="ARBA" id="ARBA00023015"/>
    </source>
</evidence>
<evidence type="ECO:0000313" key="7">
    <source>
        <dbReference type="Proteomes" id="UP000241764"/>
    </source>
</evidence>
<dbReference type="Gene3D" id="1.10.260.40">
    <property type="entry name" value="lambda repressor-like DNA-binding domains"/>
    <property type="match status" value="1"/>
</dbReference>
<dbReference type="SMART" id="SM00354">
    <property type="entry name" value="HTH_LACI"/>
    <property type="match status" value="1"/>
</dbReference>
<dbReference type="PROSITE" id="PS50932">
    <property type="entry name" value="HTH_LACI_2"/>
    <property type="match status" value="1"/>
</dbReference>
<evidence type="ECO:0000259" key="5">
    <source>
        <dbReference type="PROSITE" id="PS50932"/>
    </source>
</evidence>
<dbReference type="InterPro" id="IPR010982">
    <property type="entry name" value="Lambda_DNA-bd_dom_sf"/>
</dbReference>
<dbReference type="GO" id="GO:0000976">
    <property type="term" value="F:transcription cis-regulatory region binding"/>
    <property type="evidence" value="ECO:0007669"/>
    <property type="project" value="TreeGrafter"/>
</dbReference>
<dbReference type="PROSITE" id="PS00356">
    <property type="entry name" value="HTH_LACI_1"/>
    <property type="match status" value="1"/>
</dbReference>
<dbReference type="Pfam" id="PF00356">
    <property type="entry name" value="LacI"/>
    <property type="match status" value="1"/>
</dbReference>
<dbReference type="Pfam" id="PF13377">
    <property type="entry name" value="Peripla_BP_3"/>
    <property type="match status" value="1"/>
</dbReference>
<dbReference type="EMBL" id="PGGM01000003">
    <property type="protein sequence ID" value="PSH64963.1"/>
    <property type="molecule type" value="Genomic_DNA"/>
</dbReference>
<gene>
    <name evidence="6" type="ORF">CU103_07880</name>
</gene>
<feature type="domain" description="HTH lacI-type" evidence="5">
    <location>
        <begin position="14"/>
        <end position="69"/>
    </location>
</feature>
<keyword evidence="2" id="KW-0805">Transcription regulation</keyword>
<proteinExistence type="predicted"/>
<evidence type="ECO:0000313" key="6">
    <source>
        <dbReference type="EMBL" id="PSH64963.1"/>
    </source>
</evidence>
<keyword evidence="4" id="KW-0804">Transcription</keyword>
<reference evidence="7" key="1">
    <citation type="submission" date="2017-11" db="EMBL/GenBank/DDBJ databases">
        <authorList>
            <person name="Kuznetsova I."/>
            <person name="Sazanova A."/>
            <person name="Chirak E."/>
            <person name="Safronova V."/>
            <person name="Willems A."/>
        </authorList>
    </citation>
    <scope>NUCLEOTIDE SEQUENCE [LARGE SCALE GENOMIC DNA]</scope>
    <source>
        <strain evidence="7">CCBAU 03422</strain>
    </source>
</reference>
<evidence type="ECO:0000256" key="4">
    <source>
        <dbReference type="ARBA" id="ARBA00023163"/>
    </source>
</evidence>
<dbReference type="PANTHER" id="PTHR30146">
    <property type="entry name" value="LACI-RELATED TRANSCRIPTIONAL REPRESSOR"/>
    <property type="match status" value="1"/>
</dbReference>
<evidence type="ECO:0000256" key="1">
    <source>
        <dbReference type="ARBA" id="ARBA00022491"/>
    </source>
</evidence>
<dbReference type="CDD" id="cd06285">
    <property type="entry name" value="PBP1_LacI-like"/>
    <property type="match status" value="1"/>
</dbReference>
<dbReference type="SUPFAM" id="SSF47413">
    <property type="entry name" value="lambda repressor-like DNA-binding domains"/>
    <property type="match status" value="1"/>
</dbReference>
<name>A0A2P7BES3_9HYPH</name>
<comment type="caution">
    <text evidence="6">The sequence shown here is derived from an EMBL/GenBank/DDBJ whole genome shotgun (WGS) entry which is preliminary data.</text>
</comment>
<dbReference type="PRINTS" id="PR00036">
    <property type="entry name" value="HTHLACI"/>
</dbReference>
<keyword evidence="7" id="KW-1185">Reference proteome</keyword>
<dbReference type="PANTHER" id="PTHR30146:SF148">
    <property type="entry name" value="HTH-TYPE TRANSCRIPTIONAL REPRESSOR PURR-RELATED"/>
    <property type="match status" value="1"/>
</dbReference>
<dbReference type="SUPFAM" id="SSF53822">
    <property type="entry name" value="Periplasmic binding protein-like I"/>
    <property type="match status" value="1"/>
</dbReference>
<keyword evidence="1" id="KW-0678">Repressor</keyword>
<dbReference type="RefSeq" id="WP_106663377.1">
    <property type="nucleotide sequence ID" value="NZ_PGGM01000003.1"/>
</dbReference>
<accession>A0A2P7BES3</accession>
<dbReference type="InterPro" id="IPR028082">
    <property type="entry name" value="Peripla_BP_I"/>
</dbReference>
<evidence type="ECO:0000256" key="3">
    <source>
        <dbReference type="ARBA" id="ARBA00023125"/>
    </source>
</evidence>
<dbReference type="CDD" id="cd01392">
    <property type="entry name" value="HTH_LacI"/>
    <property type="match status" value="1"/>
</dbReference>
<organism evidence="6 7">
    <name type="scientific">Phyllobacterium sophorae</name>
    <dbReference type="NCBI Taxonomy" id="1520277"/>
    <lineage>
        <taxon>Bacteria</taxon>
        <taxon>Pseudomonadati</taxon>
        <taxon>Pseudomonadota</taxon>
        <taxon>Alphaproteobacteria</taxon>
        <taxon>Hyphomicrobiales</taxon>
        <taxon>Phyllobacteriaceae</taxon>
        <taxon>Phyllobacterium</taxon>
    </lineage>
</organism>
<sequence>MNSKVDEVSWQQRVTLYDVAAAAGVSKSTVSRILDERLPRSDNETAKRVRKIAEKLGYVRDVSASSLRRGNTMTVGVIVPRLTDTVMAMLYESLAKACSRSGRFAIVATTDDKPNADRLAAESLLRRGVDGLILSTAREDDDFPDELSRRGIPYVLALRTDGHSLSSIGDDRLGGYLATRHLLDLGHRMIGVIAGPSYASSSRGRVEGYKQALGEAGIVVNQDYIIPSTFGINSGTEAVEGLMRLDPRPTAVFAVNDNTAIGALSGLARLSLSVPGDVSLVGYNDIPILSHLPTPLTTLRVPFDQIASEALDLLGRENVVQEERIRVSAPTLIPRKSTAPHDG</sequence>
<protein>
    <submittedName>
        <fullName evidence="6">LacI family transcriptional regulator</fullName>
    </submittedName>
</protein>
<dbReference type="InterPro" id="IPR046335">
    <property type="entry name" value="LacI/GalR-like_sensor"/>
</dbReference>